<dbReference type="InParanoid" id="C4R365"/>
<dbReference type="HOGENOM" id="CLU_303485_0_0_1"/>
<dbReference type="InterPro" id="IPR031968">
    <property type="entry name" value="VASt"/>
</dbReference>
<feature type="region of interest" description="Disordered" evidence="6">
    <location>
        <begin position="293"/>
        <end position="371"/>
    </location>
</feature>
<feature type="compositionally biased region" description="Low complexity" evidence="6">
    <location>
        <begin position="322"/>
        <end position="343"/>
    </location>
</feature>
<evidence type="ECO:0000256" key="1">
    <source>
        <dbReference type="ARBA" id="ARBA00004167"/>
    </source>
</evidence>
<proteinExistence type="inferred from homology"/>
<keyword evidence="4" id="KW-1133">Transmembrane helix</keyword>
<feature type="region of interest" description="Disordered" evidence="6">
    <location>
        <begin position="113"/>
        <end position="159"/>
    </location>
</feature>
<feature type="compositionally biased region" description="Low complexity" evidence="6">
    <location>
        <begin position="31"/>
        <end position="40"/>
    </location>
</feature>
<dbReference type="Gene3D" id="2.30.29.30">
    <property type="entry name" value="Pleckstrin-homology domain (PH domain)/Phosphotyrosine-binding domain (PTB)"/>
    <property type="match status" value="1"/>
</dbReference>
<comment type="subcellular location">
    <subcellularLocation>
        <location evidence="1">Membrane</location>
        <topology evidence="1">Single-pass membrane protein</topology>
    </subcellularLocation>
</comment>
<dbReference type="GO" id="GO:0005886">
    <property type="term" value="C:plasma membrane"/>
    <property type="evidence" value="ECO:0007669"/>
    <property type="project" value="TreeGrafter"/>
</dbReference>
<evidence type="ECO:0000256" key="2">
    <source>
        <dbReference type="ARBA" id="ARBA00006582"/>
    </source>
</evidence>
<dbReference type="GO" id="GO:0005739">
    <property type="term" value="C:mitochondrion"/>
    <property type="evidence" value="ECO:0007669"/>
    <property type="project" value="TreeGrafter"/>
</dbReference>
<feature type="compositionally biased region" description="Polar residues" evidence="6">
    <location>
        <begin position="61"/>
        <end position="70"/>
    </location>
</feature>
<reference evidence="8 9" key="1">
    <citation type="journal article" date="2009" name="Nat. Biotechnol.">
        <title>Genome sequence of the recombinant protein production host Pichia pastoris.</title>
        <authorList>
            <person name="De Schutter K."/>
            <person name="Lin Y.C."/>
            <person name="Tiels P."/>
            <person name="Van Hecke A."/>
            <person name="Glinka S."/>
            <person name="Weber-Lehmann J."/>
            <person name="Rouze P."/>
            <person name="Van de Peer Y."/>
            <person name="Callewaert N."/>
        </authorList>
    </citation>
    <scope>NUCLEOTIDE SEQUENCE [LARGE SCALE GENOMIC DNA]</scope>
    <source>
        <strain evidence="9">GS115 / ATCC 20864</strain>
    </source>
</reference>
<feature type="compositionally biased region" description="Polar residues" evidence="6">
    <location>
        <begin position="293"/>
        <end position="316"/>
    </location>
</feature>
<dbReference type="SMR" id="C4R365"/>
<dbReference type="EMBL" id="FN392321">
    <property type="protein sequence ID" value="CAY71199.1"/>
    <property type="molecule type" value="Genomic_DNA"/>
</dbReference>
<dbReference type="GeneID" id="8199696"/>
<dbReference type="GO" id="GO:0032541">
    <property type="term" value="C:cortical endoplasmic reticulum"/>
    <property type="evidence" value="ECO:0007669"/>
    <property type="project" value="TreeGrafter"/>
</dbReference>
<dbReference type="SMART" id="SM00568">
    <property type="entry name" value="GRAM"/>
    <property type="match status" value="1"/>
</dbReference>
<keyword evidence="5" id="KW-0472">Membrane</keyword>
<feature type="compositionally biased region" description="Polar residues" evidence="6">
    <location>
        <begin position="358"/>
        <end position="367"/>
    </location>
</feature>
<dbReference type="GO" id="GO:0032366">
    <property type="term" value="P:intracellular sterol transport"/>
    <property type="evidence" value="ECO:0007669"/>
    <property type="project" value="TreeGrafter"/>
</dbReference>
<evidence type="ECO:0000259" key="7">
    <source>
        <dbReference type="PROSITE" id="PS51778"/>
    </source>
</evidence>
<feature type="domain" description="VASt" evidence="7">
    <location>
        <begin position="625"/>
        <end position="791"/>
    </location>
</feature>
<evidence type="ECO:0000256" key="3">
    <source>
        <dbReference type="ARBA" id="ARBA00022692"/>
    </source>
</evidence>
<dbReference type="PROSITE" id="PS51778">
    <property type="entry name" value="VAST"/>
    <property type="match status" value="1"/>
</dbReference>
<gene>
    <name evidence="8" type="ordered locus">PAS_chr3_1131</name>
</gene>
<feature type="compositionally biased region" description="Polar residues" evidence="6">
    <location>
        <begin position="561"/>
        <end position="589"/>
    </location>
</feature>
<feature type="compositionally biased region" description="Basic and acidic residues" evidence="6">
    <location>
        <begin position="10"/>
        <end position="20"/>
    </location>
</feature>
<dbReference type="eggNOG" id="KOG1032">
    <property type="taxonomic scope" value="Eukaryota"/>
</dbReference>
<dbReference type="PANTHER" id="PTHR23319">
    <property type="entry name" value="GRAM DOMAIN CONTAINING 1B, ISOFORM E"/>
    <property type="match status" value="1"/>
</dbReference>
<dbReference type="CDD" id="cd13220">
    <property type="entry name" value="PH-GRAM_GRAMDC"/>
    <property type="match status" value="1"/>
</dbReference>
<evidence type="ECO:0000256" key="5">
    <source>
        <dbReference type="ARBA" id="ARBA00023136"/>
    </source>
</evidence>
<dbReference type="AlphaFoldDB" id="C4R365"/>
<dbReference type="KEGG" id="ppa:PAS_chr3_1131"/>
<dbReference type="Pfam" id="PF02893">
    <property type="entry name" value="GRAM"/>
    <property type="match status" value="1"/>
</dbReference>
<dbReference type="Proteomes" id="UP000000314">
    <property type="component" value="Chromosome 3"/>
</dbReference>
<feature type="compositionally biased region" description="Acidic residues" evidence="6">
    <location>
        <begin position="529"/>
        <end position="542"/>
    </location>
</feature>
<organism evidence="8 9">
    <name type="scientific">Komagataella phaffii (strain GS115 / ATCC 20864)</name>
    <name type="common">Yeast</name>
    <name type="synonym">Pichia pastoris</name>
    <dbReference type="NCBI Taxonomy" id="644223"/>
    <lineage>
        <taxon>Eukaryota</taxon>
        <taxon>Fungi</taxon>
        <taxon>Dikarya</taxon>
        <taxon>Ascomycota</taxon>
        <taxon>Saccharomycotina</taxon>
        <taxon>Pichiomycetes</taxon>
        <taxon>Pichiales</taxon>
        <taxon>Pichiaceae</taxon>
        <taxon>Komagataella</taxon>
    </lineage>
</organism>
<evidence type="ECO:0000256" key="6">
    <source>
        <dbReference type="SAM" id="MobiDB-lite"/>
    </source>
</evidence>
<evidence type="ECO:0000313" key="9">
    <source>
        <dbReference type="Proteomes" id="UP000000314"/>
    </source>
</evidence>
<keyword evidence="3" id="KW-0812">Transmembrane</keyword>
<evidence type="ECO:0000313" key="8">
    <source>
        <dbReference type="EMBL" id="CAY71199.1"/>
    </source>
</evidence>
<accession>C4R365</accession>
<feature type="region of interest" description="Disordered" evidence="6">
    <location>
        <begin position="518"/>
        <end position="619"/>
    </location>
</feature>
<dbReference type="Pfam" id="PF16016">
    <property type="entry name" value="VASt"/>
    <property type="match status" value="1"/>
</dbReference>
<comment type="similarity">
    <text evidence="2">Belongs to the YSP2 family.</text>
</comment>
<dbReference type="InterPro" id="IPR011993">
    <property type="entry name" value="PH-like_dom_sf"/>
</dbReference>
<evidence type="ECO:0000256" key="4">
    <source>
        <dbReference type="ARBA" id="ARBA00022989"/>
    </source>
</evidence>
<dbReference type="GO" id="GO:0120015">
    <property type="term" value="F:sterol transfer activity"/>
    <property type="evidence" value="ECO:0007669"/>
    <property type="project" value="TreeGrafter"/>
</dbReference>
<dbReference type="GO" id="GO:0140268">
    <property type="term" value="C:endoplasmic reticulum-plasma membrane contact site"/>
    <property type="evidence" value="ECO:0007669"/>
    <property type="project" value="TreeGrafter"/>
</dbReference>
<name>C4R365_KOMPG</name>
<dbReference type="RefSeq" id="XP_002493378.1">
    <property type="nucleotide sequence ID" value="XM_002493333.1"/>
</dbReference>
<dbReference type="STRING" id="644223.C4R365"/>
<dbReference type="InterPro" id="IPR051482">
    <property type="entry name" value="Cholesterol_transport"/>
</dbReference>
<sequence>MSSASQEDNSSNRKRSESKAIFKNMFKRSRSQSIASSSRSLGFRKVSAPSQMDNSPKRSPSDNFSINTDYGNSVLNLPPINSVRSNNQNGDSYHQKHRVGSIYSTETNNSNLQEFPILSNGKSEARGRVNVTESVNRPVAHPTTDSSRHSANSSCAPSLAHSSYMKAKKDIESVKSKSSDVSAEKSGFLSTIISVAKNAGSHLVNITSNDAYSDTSIQSEEYPNIESQKSDHRMRDNVPYGANIDRMLSDEHSSLTNIQFRPLKVESPLVTLGKGSLSLELFDKVFQHPNTIQKHGSLSSSAYNRTERPTSSQPLEDTSLYLPARSRSPNRRNSNSLNRSSANMDTKSLNSDRKTRVNGGQSLTGNIGQEDYAHRLHYKQQHSLPHRRKSLKGITYASERRQQEFHNIFKTISQDEKLIEDYSCALQKELLVQGKLYISEAHICFYSKLLGFQTTVIIPISEVVQISKKVTALLFPNGIVIQTLHTKHIFATFLTRDITFDLLTNVWNQVVHDQMSRPKTSDIYSDSDITTDDDLSTEEEYVSDGSISNEDGNLEEDYNSSDDNVSETSSNSTQDNSMLKRNTTGPPQDTTEKLETSTDSQWNGFPSVGAVSHPETKPGYDKQATDTIVVDDTISAPLGVVFLLLVDPKFNEQILSKQKNFNIESISAFDSNKPTKRNYSYIKPLNGPVGPKQTKCVVTEMVENFDLNSCIHIIQTTQTPDVPSGNSFLVKTNIFLTWGKNSSTNLNVLTSIEWSGKSWVKGVIEKSSISGQTEYWKFVVNELKHTLAASAKERPVRQKRSRSRKSVQKLEDELLSEDSSLESTHAWLSPIRKIVDLIPETLRVYVAIIIVAGVIMLAGPKMGNVNIKINETGNGLRQIKIDSTEYMLLPTLDNLSPDSSLYAEKEEDLWRWIESINHRVDGDKMENINIKKLQLKEMIRIMEMKLEKLKYSVEIK</sequence>
<dbReference type="FunCoup" id="C4R365">
    <property type="interactions" value="78"/>
</dbReference>
<keyword evidence="9" id="KW-1185">Reference proteome</keyword>
<dbReference type="InterPro" id="IPR004182">
    <property type="entry name" value="GRAM"/>
</dbReference>
<feature type="region of interest" description="Disordered" evidence="6">
    <location>
        <begin position="1"/>
        <end position="70"/>
    </location>
</feature>
<dbReference type="OMA" id="SFEFRGM"/>
<protein>
    <submittedName>
        <fullName evidence="8">Protein involved in programmed cell death</fullName>
    </submittedName>
</protein>
<dbReference type="GO" id="GO:0032934">
    <property type="term" value="F:sterol binding"/>
    <property type="evidence" value="ECO:0007669"/>
    <property type="project" value="TreeGrafter"/>
</dbReference>
<dbReference type="PANTHER" id="PTHR23319:SF4">
    <property type="entry name" value="GRAM DOMAIN CONTAINING 1B, ISOFORM E"/>
    <property type="match status" value="1"/>
</dbReference>
<feature type="compositionally biased region" description="Polar residues" evidence="6">
    <location>
        <begin position="143"/>
        <end position="156"/>
    </location>
</feature>
<dbReference type="GO" id="GO:0005789">
    <property type="term" value="C:endoplasmic reticulum membrane"/>
    <property type="evidence" value="ECO:0007669"/>
    <property type="project" value="TreeGrafter"/>
</dbReference>
<dbReference type="OrthoDB" id="3980930at2759"/>